<evidence type="ECO:0000259" key="2">
    <source>
        <dbReference type="Pfam" id="PF17728"/>
    </source>
</evidence>
<dbReference type="GO" id="GO:0000287">
    <property type="term" value="F:magnesium ion binding"/>
    <property type="evidence" value="ECO:0007669"/>
    <property type="project" value="InterPro"/>
</dbReference>
<dbReference type="AlphaFoldDB" id="A0A0P0GDQ3"/>
<dbReference type="Proteomes" id="UP000061809">
    <property type="component" value="Chromosome"/>
</dbReference>
<name>A0A0P0GDQ3_9BACE</name>
<feature type="domain" description="BsuBI/PstI restriction endonuclease HTH" evidence="2">
    <location>
        <begin position="2"/>
        <end position="133"/>
    </location>
</feature>
<dbReference type="Gene3D" id="1.10.10.1820">
    <property type="entry name" value="BsuBI/PstI restriction endonuclease-like"/>
    <property type="match status" value="1"/>
</dbReference>
<proteinExistence type="predicted"/>
<gene>
    <name evidence="3" type="primary">aplIR</name>
    <name evidence="3" type="ORF">BcellWH2_00793</name>
</gene>
<dbReference type="Gene3D" id="3.40.1350.80">
    <property type="match status" value="1"/>
</dbReference>
<evidence type="ECO:0000313" key="3">
    <source>
        <dbReference type="EMBL" id="ALJ58056.1"/>
    </source>
</evidence>
<protein>
    <submittedName>
        <fullName evidence="3">Type-2 restriction enzyme AplI</fullName>
        <ecNumber evidence="3">3.1.21.4</ecNumber>
    </submittedName>
</protein>
<dbReference type="Pfam" id="PF06616">
    <property type="entry name" value="BsuBI_PstI_RE"/>
    <property type="match status" value="1"/>
</dbReference>
<dbReference type="REBASE" id="129772">
    <property type="entry name" value="BceWH2ORF792P"/>
</dbReference>
<dbReference type="KEGG" id="bcel:BcellWH2_00793"/>
<keyword evidence="3" id="KW-0378">Hydrolase</keyword>
<reference evidence="3 4" key="1">
    <citation type="journal article" date="2015" name="Science">
        <title>Genetic determinants of in vivo fitness and diet responsiveness in multiple human gut Bacteroides.</title>
        <authorList>
            <person name="Wu M."/>
            <person name="McNulty N.P."/>
            <person name="Rodionov D.A."/>
            <person name="Khoroshkin M.S."/>
            <person name="Griffin N.W."/>
            <person name="Cheng J."/>
            <person name="Latreille P."/>
            <person name="Kerstetter R.A."/>
            <person name="Terrapon N."/>
            <person name="Henrissat B."/>
            <person name="Osterman A.L."/>
            <person name="Gordon J.I."/>
        </authorList>
    </citation>
    <scope>NUCLEOTIDE SEQUENCE [LARGE SCALE GENOMIC DNA]</scope>
    <source>
        <strain evidence="3 4">WH2</strain>
    </source>
</reference>
<dbReference type="PATRIC" id="fig|246787.4.peg.818"/>
<dbReference type="Pfam" id="PF17728">
    <property type="entry name" value="BsuBI_PstI_RE_N"/>
    <property type="match status" value="1"/>
</dbReference>
<evidence type="ECO:0000259" key="1">
    <source>
        <dbReference type="Pfam" id="PF06616"/>
    </source>
</evidence>
<dbReference type="InterPro" id="IPR009528">
    <property type="entry name" value="Restrct_endonuc_II_BsuBI_C"/>
</dbReference>
<dbReference type="EC" id="3.1.21.4" evidence="3"/>
<organism evidence="3 4">
    <name type="scientific">Bacteroides cellulosilyticus</name>
    <dbReference type="NCBI Taxonomy" id="246787"/>
    <lineage>
        <taxon>Bacteria</taxon>
        <taxon>Pseudomonadati</taxon>
        <taxon>Bacteroidota</taxon>
        <taxon>Bacteroidia</taxon>
        <taxon>Bacteroidales</taxon>
        <taxon>Bacteroidaceae</taxon>
        <taxon>Bacteroides</taxon>
    </lineage>
</organism>
<dbReference type="InterPro" id="IPR041963">
    <property type="entry name" value="BsuBI/PstI_C_sf"/>
</dbReference>
<dbReference type="GO" id="GO:0009307">
    <property type="term" value="P:DNA restriction-modification system"/>
    <property type="evidence" value="ECO:0007669"/>
    <property type="project" value="InterPro"/>
</dbReference>
<dbReference type="EMBL" id="CP012801">
    <property type="protein sequence ID" value="ALJ58056.1"/>
    <property type="molecule type" value="Genomic_DNA"/>
</dbReference>
<dbReference type="GO" id="GO:0009036">
    <property type="term" value="F:type II site-specific deoxyribonuclease activity"/>
    <property type="evidence" value="ECO:0007669"/>
    <property type="project" value="UniProtKB-EC"/>
</dbReference>
<dbReference type="GO" id="GO:0003677">
    <property type="term" value="F:DNA binding"/>
    <property type="evidence" value="ECO:0007669"/>
    <property type="project" value="InterPro"/>
</dbReference>
<sequence>MDKLKTIKILLEKLGMPKEQQSDLCCYAILAMANIGPSDKWNKATNEWTRIHDIIGFIKEKYMITYAENSRETFRKQAIHHFRTAALIEDNGRATNSPNFRYRLTKEVLDVIKDLPNEKLINSFLSKHEKLIDTYASKKEMTKMPVKINGKNFTFSTGSHNELQKAIIEEFAPRFAPNSECLYVGDTIEKDLVKDTKKLKELGFEITLHDKMPDVVLYNKEKNWLYFIESVTSVGPMDPKRIIEINAMTQNVTCGKIFVTAFLDFKTFKRFSEKLAWETEVWLADMPDHMIHLNGDKFLGPRNNDYQEKIYTNKIKKRI</sequence>
<dbReference type="InterPro" id="IPR041962">
    <property type="entry name" value="BsuBI/PstI_N_sf"/>
</dbReference>
<evidence type="ECO:0000313" key="4">
    <source>
        <dbReference type="Proteomes" id="UP000061809"/>
    </source>
</evidence>
<accession>A0A0P0GDQ3</accession>
<feature type="domain" description="BsuBI/PstI restriction endonuclease" evidence="1">
    <location>
        <begin position="145"/>
        <end position="295"/>
    </location>
</feature>
<dbReference type="RefSeq" id="WP_060550567.1">
    <property type="nucleotide sequence ID" value="NZ_CP012801.1"/>
</dbReference>
<dbReference type="InterPro" id="IPR041454">
    <property type="entry name" value="BsuBI/PstI_N"/>
</dbReference>